<dbReference type="PROSITE" id="PS51178">
    <property type="entry name" value="PASTA"/>
    <property type="match status" value="1"/>
</dbReference>
<evidence type="ECO:0000256" key="1">
    <source>
        <dbReference type="SAM" id="MobiDB-lite"/>
    </source>
</evidence>
<evidence type="ECO:0000259" key="3">
    <source>
        <dbReference type="PROSITE" id="PS51178"/>
    </source>
</evidence>
<proteinExistence type="predicted"/>
<dbReference type="RefSeq" id="WP_179847335.1">
    <property type="nucleotide sequence ID" value="NZ_JACCBA010000001.1"/>
</dbReference>
<dbReference type="Gene3D" id="3.30.10.20">
    <property type="match status" value="1"/>
</dbReference>
<dbReference type="Proteomes" id="UP000529783">
    <property type="component" value="Unassembled WGS sequence"/>
</dbReference>
<dbReference type="InterPro" id="IPR005543">
    <property type="entry name" value="PASTA_dom"/>
</dbReference>
<reference evidence="4 5" key="1">
    <citation type="submission" date="2020-07" db="EMBL/GenBank/DDBJ databases">
        <title>Sequencing the genomes of 1000 actinobacteria strains.</title>
        <authorList>
            <person name="Klenk H.-P."/>
        </authorList>
    </citation>
    <scope>NUCLEOTIDE SEQUENCE [LARGE SCALE GENOMIC DNA]</scope>
    <source>
        <strain evidence="4 5">DSM 40398</strain>
    </source>
</reference>
<name>A0A7Y9EN58_9ACTN</name>
<dbReference type="Pfam" id="PF03793">
    <property type="entry name" value="PASTA"/>
    <property type="match status" value="1"/>
</dbReference>
<feature type="chain" id="PRO_5039048693" description="PASTA domain-containing protein" evidence="2">
    <location>
        <begin position="25"/>
        <end position="133"/>
    </location>
</feature>
<gene>
    <name evidence="4" type="ORF">BJY14_006830</name>
</gene>
<protein>
    <recommendedName>
        <fullName evidence="3">PASTA domain-containing protein</fullName>
    </recommendedName>
</protein>
<evidence type="ECO:0000313" key="5">
    <source>
        <dbReference type="Proteomes" id="UP000529783"/>
    </source>
</evidence>
<organism evidence="4 5">
    <name type="scientific">Actinomadura luteofluorescens</name>
    <dbReference type="NCBI Taxonomy" id="46163"/>
    <lineage>
        <taxon>Bacteria</taxon>
        <taxon>Bacillati</taxon>
        <taxon>Actinomycetota</taxon>
        <taxon>Actinomycetes</taxon>
        <taxon>Streptosporangiales</taxon>
        <taxon>Thermomonosporaceae</taxon>
        <taxon>Actinomadura</taxon>
    </lineage>
</organism>
<dbReference type="PROSITE" id="PS51257">
    <property type="entry name" value="PROKAR_LIPOPROTEIN"/>
    <property type="match status" value="1"/>
</dbReference>
<feature type="domain" description="PASTA" evidence="3">
    <location>
        <begin position="58"/>
        <end position="130"/>
    </location>
</feature>
<feature type="region of interest" description="Disordered" evidence="1">
    <location>
        <begin position="34"/>
        <end position="59"/>
    </location>
</feature>
<feature type="compositionally biased region" description="Low complexity" evidence="1">
    <location>
        <begin position="34"/>
        <end position="47"/>
    </location>
</feature>
<dbReference type="AlphaFoldDB" id="A0A7Y9EN58"/>
<dbReference type="EMBL" id="JACCBA010000001">
    <property type="protein sequence ID" value="NYD50847.1"/>
    <property type="molecule type" value="Genomic_DNA"/>
</dbReference>
<dbReference type="CDD" id="cd06577">
    <property type="entry name" value="PASTA_pknB"/>
    <property type="match status" value="1"/>
</dbReference>
<sequence>MRSLTIIAALPAAALALTACGGTADNAAPTKTVTVAPPSATAPASTPTVPPSSAKPPAAKKIRVPNVVGKNHQAAQDLMQAAGLWMLREEDATGQGRMLILDRNWQVVRQNPKAGTSVAPEATITLYSKKIGE</sequence>
<accession>A0A7Y9EN58</accession>
<keyword evidence="2" id="KW-0732">Signal</keyword>
<feature type="signal peptide" evidence="2">
    <location>
        <begin position="1"/>
        <end position="24"/>
    </location>
</feature>
<evidence type="ECO:0000313" key="4">
    <source>
        <dbReference type="EMBL" id="NYD50847.1"/>
    </source>
</evidence>
<comment type="caution">
    <text evidence="4">The sequence shown here is derived from an EMBL/GenBank/DDBJ whole genome shotgun (WGS) entry which is preliminary data.</text>
</comment>
<evidence type="ECO:0000256" key="2">
    <source>
        <dbReference type="SAM" id="SignalP"/>
    </source>
</evidence>
<keyword evidence="5" id="KW-1185">Reference proteome</keyword>
<dbReference type="SMART" id="SM00740">
    <property type="entry name" value="PASTA"/>
    <property type="match status" value="1"/>
</dbReference>